<dbReference type="AlphaFoldDB" id="A0A6A7KAW6"/>
<reference evidence="5 6" key="1">
    <citation type="submission" date="2019-10" db="EMBL/GenBank/DDBJ databases">
        <title>Alkalibaculum tamaniensis sp.nov., a new alkaliphilic acetogen, isolated on methoxylated aromatics from a mud volcano.</title>
        <authorList>
            <person name="Khomyakova M.A."/>
            <person name="Merkel A.Y."/>
            <person name="Bonch-Osmolovskaya E.A."/>
            <person name="Slobodkin A.I."/>
        </authorList>
    </citation>
    <scope>NUCLEOTIDE SEQUENCE [LARGE SCALE GENOMIC DNA]</scope>
    <source>
        <strain evidence="5 6">M08DMB</strain>
    </source>
</reference>
<dbReference type="GO" id="GO:0005737">
    <property type="term" value="C:cytoplasm"/>
    <property type="evidence" value="ECO:0007669"/>
    <property type="project" value="TreeGrafter"/>
</dbReference>
<dbReference type="Gene3D" id="2.40.50.100">
    <property type="match status" value="1"/>
</dbReference>
<evidence type="ECO:0000256" key="3">
    <source>
        <dbReference type="ARBA" id="ARBA00023315"/>
    </source>
</evidence>
<evidence type="ECO:0000313" key="6">
    <source>
        <dbReference type="Proteomes" id="UP000440004"/>
    </source>
</evidence>
<dbReference type="Pfam" id="PF00364">
    <property type="entry name" value="Biotin_lipoyl"/>
    <property type="match status" value="1"/>
</dbReference>
<proteinExistence type="predicted"/>
<dbReference type="PANTHER" id="PTHR43178">
    <property type="entry name" value="DIHYDROLIPOAMIDE ACETYLTRANSFERASE COMPONENT OF PYRUVATE DEHYDROGENASE COMPLEX"/>
    <property type="match status" value="1"/>
</dbReference>
<sequence length="80" mass="8819">MSRQEINMPRMGAAMKEGELLNWIIKVGDHVDKGEGICEIQAEKMAAEIESIYSGTLVEIVAEVGETYEVGSVLAYIEED</sequence>
<dbReference type="InterPro" id="IPR050743">
    <property type="entry name" value="2-oxoacid_DH_E2_comp"/>
</dbReference>
<dbReference type="InterPro" id="IPR011053">
    <property type="entry name" value="Single_hybrid_motif"/>
</dbReference>
<dbReference type="GO" id="GO:0016407">
    <property type="term" value="F:acetyltransferase activity"/>
    <property type="evidence" value="ECO:0007669"/>
    <property type="project" value="TreeGrafter"/>
</dbReference>
<dbReference type="RefSeq" id="WP_152805155.1">
    <property type="nucleotide sequence ID" value="NZ_WHNX01000020.1"/>
</dbReference>
<feature type="domain" description="Lipoyl-binding" evidence="4">
    <location>
        <begin position="3"/>
        <end position="78"/>
    </location>
</feature>
<organism evidence="5 6">
    <name type="scientific">Alkalibaculum sporogenes</name>
    <dbReference type="NCBI Taxonomy" id="2655001"/>
    <lineage>
        <taxon>Bacteria</taxon>
        <taxon>Bacillati</taxon>
        <taxon>Bacillota</taxon>
        <taxon>Clostridia</taxon>
        <taxon>Eubacteriales</taxon>
        <taxon>Eubacteriaceae</taxon>
        <taxon>Alkalibaculum</taxon>
    </lineage>
</organism>
<keyword evidence="2" id="KW-0808">Transferase</keyword>
<keyword evidence="3" id="KW-0012">Acyltransferase</keyword>
<evidence type="ECO:0000313" key="5">
    <source>
        <dbReference type="EMBL" id="MPW26544.1"/>
    </source>
</evidence>
<evidence type="ECO:0000256" key="2">
    <source>
        <dbReference type="ARBA" id="ARBA00022679"/>
    </source>
</evidence>
<dbReference type="PROSITE" id="PS50968">
    <property type="entry name" value="BIOTINYL_LIPOYL"/>
    <property type="match status" value="1"/>
</dbReference>
<evidence type="ECO:0000259" key="4">
    <source>
        <dbReference type="PROSITE" id="PS50968"/>
    </source>
</evidence>
<dbReference type="EMBL" id="WHNX01000020">
    <property type="protein sequence ID" value="MPW26544.1"/>
    <property type="molecule type" value="Genomic_DNA"/>
</dbReference>
<evidence type="ECO:0000256" key="1">
    <source>
        <dbReference type="ARBA" id="ARBA00001938"/>
    </source>
</evidence>
<gene>
    <name evidence="5" type="ORF">GC105_12165</name>
</gene>
<dbReference type="GO" id="GO:0031405">
    <property type="term" value="F:lipoic acid binding"/>
    <property type="evidence" value="ECO:0007669"/>
    <property type="project" value="TreeGrafter"/>
</dbReference>
<comment type="cofactor">
    <cofactor evidence="1">
        <name>(R)-lipoate</name>
        <dbReference type="ChEBI" id="CHEBI:83088"/>
    </cofactor>
</comment>
<dbReference type="InterPro" id="IPR000089">
    <property type="entry name" value="Biotin_lipoyl"/>
</dbReference>
<comment type="caution">
    <text evidence="5">The sequence shown here is derived from an EMBL/GenBank/DDBJ whole genome shotgun (WGS) entry which is preliminary data.</text>
</comment>
<dbReference type="SUPFAM" id="SSF51230">
    <property type="entry name" value="Single hybrid motif"/>
    <property type="match status" value="1"/>
</dbReference>
<name>A0A6A7KAW6_9FIRM</name>
<keyword evidence="6" id="KW-1185">Reference proteome</keyword>
<dbReference type="Proteomes" id="UP000440004">
    <property type="component" value="Unassembled WGS sequence"/>
</dbReference>
<accession>A0A6A7KAW6</accession>
<protein>
    <submittedName>
        <fullName evidence="5">Biotin attachment protein</fullName>
    </submittedName>
</protein>
<dbReference type="CDD" id="cd06849">
    <property type="entry name" value="lipoyl_domain"/>
    <property type="match status" value="1"/>
</dbReference>
<dbReference type="PANTHER" id="PTHR43178:SF5">
    <property type="entry name" value="LIPOAMIDE ACYLTRANSFERASE COMPONENT OF BRANCHED-CHAIN ALPHA-KETO ACID DEHYDROGENASE COMPLEX, MITOCHONDRIAL"/>
    <property type="match status" value="1"/>
</dbReference>